<evidence type="ECO:0000313" key="2">
    <source>
        <dbReference type="Proteomes" id="UP001062846"/>
    </source>
</evidence>
<accession>A0ACC0M3F9</accession>
<protein>
    <submittedName>
        <fullName evidence="1">Uncharacterized protein</fullName>
    </submittedName>
</protein>
<proteinExistence type="predicted"/>
<dbReference type="Proteomes" id="UP001062846">
    <property type="component" value="Chromosome 10"/>
</dbReference>
<comment type="caution">
    <text evidence="1">The sequence shown here is derived from an EMBL/GenBank/DDBJ whole genome shotgun (WGS) entry which is preliminary data.</text>
</comment>
<sequence length="209" mass="24619">MYHRHTKHLTSDWWSLKRLFKRKHNANELRIGRRDICVDPYPAHDHNNGKVNMAECYPFMYEDAIDADNQYYLEEEEEEEEEEDGWAYVVSCHKIIEEFREGPTPTVTPDPNNSVRMLQNSMKFRVFFDGFGFTPAARLEITKAIVNITETSRMTSRRLDKETHLRQKPQPPGRSLRRKRGQDGVLFYDGPPGQQMITKPLAPVEHVRR</sequence>
<organism evidence="1 2">
    <name type="scientific">Rhododendron molle</name>
    <name type="common">Chinese azalea</name>
    <name type="synonym">Azalea mollis</name>
    <dbReference type="NCBI Taxonomy" id="49168"/>
    <lineage>
        <taxon>Eukaryota</taxon>
        <taxon>Viridiplantae</taxon>
        <taxon>Streptophyta</taxon>
        <taxon>Embryophyta</taxon>
        <taxon>Tracheophyta</taxon>
        <taxon>Spermatophyta</taxon>
        <taxon>Magnoliopsida</taxon>
        <taxon>eudicotyledons</taxon>
        <taxon>Gunneridae</taxon>
        <taxon>Pentapetalae</taxon>
        <taxon>asterids</taxon>
        <taxon>Ericales</taxon>
        <taxon>Ericaceae</taxon>
        <taxon>Ericoideae</taxon>
        <taxon>Rhodoreae</taxon>
        <taxon>Rhododendron</taxon>
    </lineage>
</organism>
<evidence type="ECO:0000313" key="1">
    <source>
        <dbReference type="EMBL" id="KAI8535077.1"/>
    </source>
</evidence>
<keyword evidence="2" id="KW-1185">Reference proteome</keyword>
<reference evidence="1" key="1">
    <citation type="submission" date="2022-02" db="EMBL/GenBank/DDBJ databases">
        <title>Plant Genome Project.</title>
        <authorList>
            <person name="Zhang R.-G."/>
        </authorList>
    </citation>
    <scope>NUCLEOTIDE SEQUENCE</scope>
    <source>
        <strain evidence="1">AT1</strain>
    </source>
</reference>
<name>A0ACC0M3F9_RHOML</name>
<dbReference type="EMBL" id="CM046397">
    <property type="protein sequence ID" value="KAI8535077.1"/>
    <property type="molecule type" value="Genomic_DNA"/>
</dbReference>
<gene>
    <name evidence="1" type="ORF">RHMOL_Rhmol10G0147100</name>
</gene>